<gene>
    <name evidence="1" type="ORF">D9X91_11610</name>
</gene>
<name>A0A3L7JYF0_9BACI</name>
<keyword evidence="2" id="KW-1185">Reference proteome</keyword>
<organism evidence="1 2">
    <name type="scientific">Falsibacillus albus</name>
    <dbReference type="NCBI Taxonomy" id="2478915"/>
    <lineage>
        <taxon>Bacteria</taxon>
        <taxon>Bacillati</taxon>
        <taxon>Bacillota</taxon>
        <taxon>Bacilli</taxon>
        <taxon>Bacillales</taxon>
        <taxon>Bacillaceae</taxon>
        <taxon>Falsibacillus</taxon>
    </lineage>
</organism>
<proteinExistence type="predicted"/>
<dbReference type="Gene3D" id="1.20.120.440">
    <property type="entry name" value="YppE-like"/>
    <property type="match status" value="1"/>
</dbReference>
<evidence type="ECO:0000313" key="1">
    <source>
        <dbReference type="EMBL" id="RLQ95139.1"/>
    </source>
</evidence>
<comment type="caution">
    <text evidence="1">The sequence shown here is derived from an EMBL/GenBank/DDBJ whole genome shotgun (WGS) entry which is preliminary data.</text>
</comment>
<dbReference type="AlphaFoldDB" id="A0A3L7JYF0"/>
<accession>A0A3L7JYF0</accession>
<dbReference type="SUPFAM" id="SSF140415">
    <property type="entry name" value="YppE-like"/>
    <property type="match status" value="1"/>
</dbReference>
<evidence type="ECO:0000313" key="2">
    <source>
        <dbReference type="Proteomes" id="UP000276770"/>
    </source>
</evidence>
<dbReference type="OrthoDB" id="2361079at2"/>
<sequence length="118" mass="13936">MLEDNLQKLTNELIQLNQEAHNIYKHARETNQKGDFYTEVKPFADLVKSKGDEWESEALKWLSNQKQKNLHPIQIKNTNENIQMVSIQAFFPETSLKRFKSHVQSIEYVLKQVYNSVQ</sequence>
<protein>
    <submittedName>
        <fullName evidence="1">DUF1798 family protein</fullName>
    </submittedName>
</protein>
<dbReference type="RefSeq" id="WP_121680795.1">
    <property type="nucleotide sequence ID" value="NZ_RCVZ01000007.1"/>
</dbReference>
<dbReference type="InterPro" id="IPR023351">
    <property type="entry name" value="YppE-like_sf"/>
</dbReference>
<dbReference type="EMBL" id="RCVZ01000007">
    <property type="protein sequence ID" value="RLQ95139.1"/>
    <property type="molecule type" value="Genomic_DNA"/>
</dbReference>
<dbReference type="Pfam" id="PF08807">
    <property type="entry name" value="DUF1798"/>
    <property type="match status" value="1"/>
</dbReference>
<dbReference type="InterPro" id="IPR014913">
    <property type="entry name" value="YppE-like"/>
</dbReference>
<reference evidence="1 2" key="1">
    <citation type="submission" date="2018-10" db="EMBL/GenBank/DDBJ databases">
        <title>Falsibacillus sp. genome draft.</title>
        <authorList>
            <person name="Shi S."/>
        </authorList>
    </citation>
    <scope>NUCLEOTIDE SEQUENCE [LARGE SCALE GENOMIC DNA]</scope>
    <source>
        <strain evidence="1 2">GY 10110</strain>
    </source>
</reference>
<dbReference type="Proteomes" id="UP000276770">
    <property type="component" value="Unassembled WGS sequence"/>
</dbReference>